<dbReference type="Pfam" id="PF00085">
    <property type="entry name" value="Thioredoxin"/>
    <property type="match status" value="1"/>
</dbReference>
<dbReference type="InterPro" id="IPR051063">
    <property type="entry name" value="PDI"/>
</dbReference>
<dbReference type="InterPro" id="IPR013766">
    <property type="entry name" value="Thioredoxin_domain"/>
</dbReference>
<dbReference type="InterPro" id="IPR036188">
    <property type="entry name" value="FAD/NAD-bd_sf"/>
</dbReference>
<dbReference type="SUPFAM" id="SSF51905">
    <property type="entry name" value="FAD/NAD(P)-binding domain"/>
    <property type="match status" value="1"/>
</dbReference>
<comment type="caution">
    <text evidence="2">The sequence shown here is derived from an EMBL/GenBank/DDBJ whole genome shotgun (WGS) entry which is preliminary data.</text>
</comment>
<dbReference type="GO" id="GO:0016491">
    <property type="term" value="F:oxidoreductase activity"/>
    <property type="evidence" value="ECO:0007669"/>
    <property type="project" value="InterPro"/>
</dbReference>
<dbReference type="Pfam" id="PF07992">
    <property type="entry name" value="Pyr_redox_2"/>
    <property type="match status" value="1"/>
</dbReference>
<accession>A0A9P1FHV1</accession>
<dbReference type="InterPro" id="IPR036249">
    <property type="entry name" value="Thioredoxin-like_sf"/>
</dbReference>
<protein>
    <submittedName>
        <fullName evidence="4">Protein disulfide-isomerase 1 (PDI1)</fullName>
    </submittedName>
</protein>
<dbReference type="Gene3D" id="3.40.30.10">
    <property type="entry name" value="Glutaredoxin"/>
    <property type="match status" value="1"/>
</dbReference>
<dbReference type="EMBL" id="CAMXCT010000293">
    <property type="protein sequence ID" value="CAI3976743.1"/>
    <property type="molecule type" value="Genomic_DNA"/>
</dbReference>
<sequence length="590" mass="65992">MIWGEAALEEIDFHFCLIASGCNFNQFSRYGTSPWFPVIHQVARQGSELDERFLESRRRTILREHQQLTDLNLRKASVLVVGAGYQAVQWACELNYFFPSLRVFLADFMPRCLGPLPEDAAAYCEDYMRSHGISTQYNVKYDENSEAFWQRIGLPERADRTYVLSGAKHSNYFVDEAAQSQRGPGGGGWILVNQFLQVVTKTGERWGGGNIFAVGDCVSSSGEASKWDLPQLPKTGFPAEQQAMQAARNIKALDRRWFAKRCLGCVPREGLCSPWHLRPTWFPWAAGIFAISLGPEDGVVIVGAKYEKGSGRVYCRGALAAAIKVNLCAADWPESDASKLYLVMFHSSRCGHCQSLRPLLQQLASGLDGVTVAGVECPEESNRQLCRRYNVTGYPTLYAIGQGHEARYKGGASDAELRRFLRTLPRRRLGRCASAPAWRGVVRLCREHFPEADAKHPWLVLLYRRGHRNTSPTLSATWEAVAKDLANGMTRERLDMLAEKYQLHLSPRAKLQSSSRAKAAKLGAVCCDCGEEAFCERLLKTTFSEPKMLWASRGKVQASSRSVFDASQLVEVALGHLGYLSQSRKDREDL</sequence>
<dbReference type="AlphaFoldDB" id="A0A9P1FHV1"/>
<dbReference type="OrthoDB" id="10264505at2759"/>
<dbReference type="GO" id="GO:0003756">
    <property type="term" value="F:protein disulfide isomerase activity"/>
    <property type="evidence" value="ECO:0007669"/>
    <property type="project" value="TreeGrafter"/>
</dbReference>
<dbReference type="Proteomes" id="UP001152797">
    <property type="component" value="Unassembled WGS sequence"/>
</dbReference>
<reference evidence="3" key="2">
    <citation type="submission" date="2024-04" db="EMBL/GenBank/DDBJ databases">
        <authorList>
            <person name="Chen Y."/>
            <person name="Shah S."/>
            <person name="Dougan E. K."/>
            <person name="Thang M."/>
            <person name="Chan C."/>
        </authorList>
    </citation>
    <scope>NUCLEOTIDE SEQUENCE [LARGE SCALE GENOMIC DNA]</scope>
</reference>
<name>A0A9P1FHV1_9DINO</name>
<reference evidence="2" key="1">
    <citation type="submission" date="2022-10" db="EMBL/GenBank/DDBJ databases">
        <authorList>
            <person name="Chen Y."/>
            <person name="Dougan E. K."/>
            <person name="Chan C."/>
            <person name="Rhodes N."/>
            <person name="Thang M."/>
        </authorList>
    </citation>
    <scope>NUCLEOTIDE SEQUENCE</scope>
</reference>
<keyword evidence="5" id="KW-1185">Reference proteome</keyword>
<dbReference type="Gene3D" id="3.50.50.100">
    <property type="match status" value="1"/>
</dbReference>
<evidence type="ECO:0000313" key="4">
    <source>
        <dbReference type="EMBL" id="CAL4764055.1"/>
    </source>
</evidence>
<evidence type="ECO:0000313" key="5">
    <source>
        <dbReference type="Proteomes" id="UP001152797"/>
    </source>
</evidence>
<dbReference type="EMBL" id="CAMXCT030000293">
    <property type="protein sequence ID" value="CAL4764055.1"/>
    <property type="molecule type" value="Genomic_DNA"/>
</dbReference>
<dbReference type="SUPFAM" id="SSF52833">
    <property type="entry name" value="Thioredoxin-like"/>
    <property type="match status" value="1"/>
</dbReference>
<evidence type="ECO:0000259" key="1">
    <source>
        <dbReference type="PROSITE" id="PS51352"/>
    </source>
</evidence>
<dbReference type="EMBL" id="CAMXCT020000293">
    <property type="protein sequence ID" value="CAL1130118.1"/>
    <property type="molecule type" value="Genomic_DNA"/>
</dbReference>
<dbReference type="InterPro" id="IPR023753">
    <property type="entry name" value="FAD/NAD-binding_dom"/>
</dbReference>
<dbReference type="PROSITE" id="PS51352">
    <property type="entry name" value="THIOREDOXIN_2"/>
    <property type="match status" value="1"/>
</dbReference>
<dbReference type="GO" id="GO:0005783">
    <property type="term" value="C:endoplasmic reticulum"/>
    <property type="evidence" value="ECO:0007669"/>
    <property type="project" value="TreeGrafter"/>
</dbReference>
<feature type="domain" description="Thioredoxin" evidence="1">
    <location>
        <begin position="316"/>
        <end position="426"/>
    </location>
</feature>
<dbReference type="PANTHER" id="PTHR45672">
    <property type="entry name" value="PROTEIN DISULFIDE-ISOMERASE C17H9.14C-RELATED"/>
    <property type="match status" value="1"/>
</dbReference>
<gene>
    <name evidence="2" type="ORF">C1SCF055_LOCUS4939</name>
</gene>
<evidence type="ECO:0000313" key="3">
    <source>
        <dbReference type="EMBL" id="CAL1130118.1"/>
    </source>
</evidence>
<dbReference type="GO" id="GO:0006457">
    <property type="term" value="P:protein folding"/>
    <property type="evidence" value="ECO:0007669"/>
    <property type="project" value="TreeGrafter"/>
</dbReference>
<evidence type="ECO:0000313" key="2">
    <source>
        <dbReference type="EMBL" id="CAI3976743.1"/>
    </source>
</evidence>
<proteinExistence type="predicted"/>
<organism evidence="2">
    <name type="scientific">Cladocopium goreaui</name>
    <dbReference type="NCBI Taxonomy" id="2562237"/>
    <lineage>
        <taxon>Eukaryota</taxon>
        <taxon>Sar</taxon>
        <taxon>Alveolata</taxon>
        <taxon>Dinophyceae</taxon>
        <taxon>Suessiales</taxon>
        <taxon>Symbiodiniaceae</taxon>
        <taxon>Cladocopium</taxon>
    </lineage>
</organism>